<evidence type="ECO:0000313" key="4">
    <source>
        <dbReference type="Proteomes" id="UP000567179"/>
    </source>
</evidence>
<feature type="region of interest" description="Disordered" evidence="1">
    <location>
        <begin position="1448"/>
        <end position="1500"/>
    </location>
</feature>
<dbReference type="PROSITE" id="PS00018">
    <property type="entry name" value="EF_HAND_1"/>
    <property type="match status" value="1"/>
</dbReference>
<dbReference type="OrthoDB" id="2122982at2759"/>
<evidence type="ECO:0000313" key="3">
    <source>
        <dbReference type="EMBL" id="KAF5325407.1"/>
    </source>
</evidence>
<feature type="region of interest" description="Disordered" evidence="1">
    <location>
        <begin position="1556"/>
        <end position="1606"/>
    </location>
</feature>
<organism evidence="3 4">
    <name type="scientific">Psilocybe cf. subviscida</name>
    <dbReference type="NCBI Taxonomy" id="2480587"/>
    <lineage>
        <taxon>Eukaryota</taxon>
        <taxon>Fungi</taxon>
        <taxon>Dikarya</taxon>
        <taxon>Basidiomycota</taxon>
        <taxon>Agaricomycotina</taxon>
        <taxon>Agaricomycetes</taxon>
        <taxon>Agaricomycetidae</taxon>
        <taxon>Agaricales</taxon>
        <taxon>Agaricineae</taxon>
        <taxon>Strophariaceae</taxon>
        <taxon>Psilocybe</taxon>
    </lineage>
</organism>
<dbReference type="Proteomes" id="UP000567179">
    <property type="component" value="Unassembled WGS sequence"/>
</dbReference>
<dbReference type="GO" id="GO:0005509">
    <property type="term" value="F:calcium ion binding"/>
    <property type="evidence" value="ECO:0007669"/>
    <property type="project" value="InterPro"/>
</dbReference>
<keyword evidence="4" id="KW-1185">Reference proteome</keyword>
<dbReference type="InterPro" id="IPR002048">
    <property type="entry name" value="EF_hand_dom"/>
</dbReference>
<feature type="compositionally biased region" description="Low complexity" evidence="1">
    <location>
        <begin position="1466"/>
        <end position="1480"/>
    </location>
</feature>
<comment type="caution">
    <text evidence="3">The sequence shown here is derived from an EMBL/GenBank/DDBJ whole genome shotgun (WGS) entry which is preliminary data.</text>
</comment>
<feature type="region of interest" description="Disordered" evidence="1">
    <location>
        <begin position="975"/>
        <end position="1006"/>
    </location>
</feature>
<proteinExistence type="predicted"/>
<dbReference type="InterPro" id="IPR018247">
    <property type="entry name" value="EF_Hand_1_Ca_BS"/>
</dbReference>
<feature type="compositionally biased region" description="Acidic residues" evidence="1">
    <location>
        <begin position="1046"/>
        <end position="1061"/>
    </location>
</feature>
<evidence type="ECO:0000259" key="2">
    <source>
        <dbReference type="PROSITE" id="PS50222"/>
    </source>
</evidence>
<dbReference type="PROSITE" id="PS50222">
    <property type="entry name" value="EF_HAND_2"/>
    <property type="match status" value="1"/>
</dbReference>
<feature type="region of interest" description="Disordered" evidence="1">
    <location>
        <begin position="883"/>
        <end position="910"/>
    </location>
</feature>
<evidence type="ECO:0000256" key="1">
    <source>
        <dbReference type="SAM" id="MobiDB-lite"/>
    </source>
</evidence>
<feature type="region of interest" description="Disordered" evidence="1">
    <location>
        <begin position="1019"/>
        <end position="1068"/>
    </location>
</feature>
<gene>
    <name evidence="3" type="ORF">D9619_010006</name>
</gene>
<reference evidence="3 4" key="1">
    <citation type="journal article" date="2020" name="ISME J.">
        <title>Uncovering the hidden diversity of litter-decomposition mechanisms in mushroom-forming fungi.</title>
        <authorList>
            <person name="Floudas D."/>
            <person name="Bentzer J."/>
            <person name="Ahren D."/>
            <person name="Johansson T."/>
            <person name="Persson P."/>
            <person name="Tunlid A."/>
        </authorList>
    </citation>
    <scope>NUCLEOTIDE SEQUENCE [LARGE SCALE GENOMIC DNA]</scope>
    <source>
        <strain evidence="3 4">CBS 101986</strain>
    </source>
</reference>
<feature type="compositionally biased region" description="Polar residues" evidence="1">
    <location>
        <begin position="1481"/>
        <end position="1490"/>
    </location>
</feature>
<feature type="compositionally biased region" description="Polar residues" evidence="1">
    <location>
        <begin position="1035"/>
        <end position="1045"/>
    </location>
</feature>
<feature type="compositionally biased region" description="Polar residues" evidence="1">
    <location>
        <begin position="1597"/>
        <end position="1606"/>
    </location>
</feature>
<name>A0A8H5F6K6_9AGAR</name>
<accession>A0A8H5F6K6</accession>
<dbReference type="EMBL" id="JAACJJ010000015">
    <property type="protein sequence ID" value="KAF5325407.1"/>
    <property type="molecule type" value="Genomic_DNA"/>
</dbReference>
<sequence>MDDSVTFPLPIPVSSPPDDSTIVGAINTTNTDELWDQFNKFYTKNEKAIEKCMKIDVRSIALEEKASEIELQIDTFSETTKVVLDGLAGLGKIHPIIGAAVVAFHAVISLDLSRRDNDRKVIAIMLEMQNMMCAMFQLRHLKHTHIQESERDAEKSRLHRLIESITTDIIQCGSDLNYYLGQKFAFKLIKAKNFEQRFKIHVENFAMRRSELQSSITVYIAGGVDQANLTITEVSKKLDAVDSKLDYFFHALLRKLDTLQEKEALRFLDHNNGVENCISKDNLLARLLTMTGDVLPDSENIAGLGTDERIKKSRKVLTDEVHQNFEDSLKQNTLRFERLLIIQNNNHERVIAQLEKQEGYQKVTVSKLDKLLYYMHPDTKLNDPEVRRIWERMGLKTSVKAKNFVLTFRDYYQHDHSAPPTPNPLTGVSHTPVIDGNTAAQSLSLSTNFDQPSSASPLEDPNAWLLEYIDVAHVRPIVEAMDADGSGFISVKEINTFARARPKEWSLLQWMVYWAAGWHINITQYRDKIYDILVQMHEILPSLHPANRVYVDHYLDGNSIGTIEGILRSTKSVTHAQHGQIAELAQFYADAQETALRTNLQEVSYLISSVADATLVAGPARAESWIYPLLYLLLERHLAVLKLGRTLVFNEREIDTHWTSLAFVLMVFEQRKESLTAMFSQIYQNVAGHFEMFAYGMFYASYKANTEITPAKKTLIKMRTIRSTRELILGMRNKSEEAAVVADVTILAFSRGAPLEFEDLNVYETASAQMGLEQISHPLEGYWSVECFDSDGDFFPALGLFHFVLSVASNGSITGSGESYDGCLKLTGTTSLSSAEGSFQSVELKMVVDDREFVYTFHGTHNSKRGTVKGSWERIEQFQEIPVESSAKDSADEQQEGVPNEVMQNTGPSQDIIASSDCDSIPVDAGEWLETTSEMDIQRSGFPDVSTQEVTLDNAPSVQEGTKASTPANTVVEEVQTPTQPESHGDGEQHTNSSNISTHDDSGVALENDHSPEIISISEASDNMECTGDNDSETSKPTQDPQTSEDMSEDADREDDPDILENESPKSLNTFSMRRTPAHIYRFRHDLILDSELGTDSSVMAKNRWKFAIEATIFQVQTRNMSWEYVQARFAERRLWFDLTVAYWRNLLALDRIILLCNLTWQYAPSQSRLYQTIAKYLNPREYPSKMGRCNCDYCENPEVVCDRYACITCTKEDLSTYLTFCADKPKCIQNPSSNTELDFVHIPSHTLLRQKSYLHGIYFSGFFPQCRTRSEDVKKRFRTQDEKQKMAKKTAKVSKSGMSGQISQMEASNVQALFCVCCKKEVSLPCWICATCVADTAVCMDCELKRAQVIEYENRDTMHWHDHFLLRINDSVEVQSREVNNVRLQKELINITADLRSLEQKVTTHLRAAKKVNTILRKLTEDGKVGMPAKHAATEAPVVNMEATATTTAQKAVSEGDDDLSDICESVSSSDAESEGLSSAPNTPLSTGAQPLPLDSDAELSGQPEAVKVDSSDIPDSEPIQYEIPATVPQDVGEASMVTPTPTSARFFESFKVEPAQSEPLENRGGLSTASRRTTGPEAGPEAIPVDPPTRKKSRQPNNDLVTMNARISSLDSRLSGMESRLDEILALLRQMRS</sequence>
<feature type="domain" description="EF-hand" evidence="2">
    <location>
        <begin position="469"/>
        <end position="504"/>
    </location>
</feature>
<protein>
    <recommendedName>
        <fullName evidence="2">EF-hand domain-containing protein</fullName>
    </recommendedName>
</protein>